<comment type="caution">
    <text evidence="1">The sequence shown here is derived from an EMBL/GenBank/DDBJ whole genome shotgun (WGS) entry which is preliminary data.</text>
</comment>
<sequence length="226" mass="25340">MFATPDLKALDISSTQHYRIIANFFWPYFTQKIQFEELKLLYMRQNSLEGTIPSSVCNISFLQDLALAKNFLTGNLPDNVLMLLDLSNNNLEGTILTRDKQAGEAAISRLVEQQSGPIPKRLNGLKMLSTRTRDGNLLGYVISSMYTGIELDMVSKGLLQQLEIVYTYLSGIDLLGNSLTGNIPTKIGLLKGLYILNLSHNQLFVPQVQKVLKLRLPGRRGCFTQL</sequence>
<evidence type="ECO:0000313" key="2">
    <source>
        <dbReference type="Proteomes" id="UP001163603"/>
    </source>
</evidence>
<dbReference type="EMBL" id="CM047747">
    <property type="protein sequence ID" value="KAJ0018549.1"/>
    <property type="molecule type" value="Genomic_DNA"/>
</dbReference>
<reference evidence="2" key="1">
    <citation type="journal article" date="2023" name="G3 (Bethesda)">
        <title>Genome assembly and association tests identify interacting loci associated with vigor, precocity, and sex in interspecific pistachio rootstocks.</title>
        <authorList>
            <person name="Palmer W."/>
            <person name="Jacygrad E."/>
            <person name="Sagayaradj S."/>
            <person name="Cavanaugh K."/>
            <person name="Han R."/>
            <person name="Bertier L."/>
            <person name="Beede B."/>
            <person name="Kafkas S."/>
            <person name="Golino D."/>
            <person name="Preece J."/>
            <person name="Michelmore R."/>
        </authorList>
    </citation>
    <scope>NUCLEOTIDE SEQUENCE [LARGE SCALE GENOMIC DNA]</scope>
</reference>
<gene>
    <name evidence="1" type="ORF">Pint_11476</name>
</gene>
<protein>
    <submittedName>
        <fullName evidence="1">Uncharacterized protein</fullName>
    </submittedName>
</protein>
<proteinExistence type="predicted"/>
<dbReference type="Proteomes" id="UP001163603">
    <property type="component" value="Chromosome 12"/>
</dbReference>
<organism evidence="1 2">
    <name type="scientific">Pistacia integerrima</name>
    <dbReference type="NCBI Taxonomy" id="434235"/>
    <lineage>
        <taxon>Eukaryota</taxon>
        <taxon>Viridiplantae</taxon>
        <taxon>Streptophyta</taxon>
        <taxon>Embryophyta</taxon>
        <taxon>Tracheophyta</taxon>
        <taxon>Spermatophyta</taxon>
        <taxon>Magnoliopsida</taxon>
        <taxon>eudicotyledons</taxon>
        <taxon>Gunneridae</taxon>
        <taxon>Pentapetalae</taxon>
        <taxon>rosids</taxon>
        <taxon>malvids</taxon>
        <taxon>Sapindales</taxon>
        <taxon>Anacardiaceae</taxon>
        <taxon>Pistacia</taxon>
    </lineage>
</organism>
<accession>A0ACC0XJR4</accession>
<keyword evidence="2" id="KW-1185">Reference proteome</keyword>
<name>A0ACC0XJR4_9ROSI</name>
<evidence type="ECO:0000313" key="1">
    <source>
        <dbReference type="EMBL" id="KAJ0018549.1"/>
    </source>
</evidence>